<dbReference type="Gene3D" id="3.40.50.1820">
    <property type="entry name" value="alpha/beta hydrolase"/>
    <property type="match status" value="1"/>
</dbReference>
<dbReference type="GO" id="GO:0004620">
    <property type="term" value="F:phospholipase activity"/>
    <property type="evidence" value="ECO:0007669"/>
    <property type="project" value="TreeGrafter"/>
</dbReference>
<dbReference type="PANTHER" id="PTHR11610:SF103">
    <property type="entry name" value="LIPASE MEMBER I"/>
    <property type="match status" value="1"/>
</dbReference>
<protein>
    <submittedName>
        <fullName evidence="7">Lipase member I-like</fullName>
    </submittedName>
</protein>
<dbReference type="OrthoDB" id="199913at2759"/>
<dbReference type="InterPro" id="IPR029058">
    <property type="entry name" value="AB_hydrolase_fold"/>
</dbReference>
<comment type="subcellular location">
    <subcellularLocation>
        <location evidence="1">Secreted</location>
    </subcellularLocation>
</comment>
<dbReference type="InterPro" id="IPR013818">
    <property type="entry name" value="Lipase"/>
</dbReference>
<dbReference type="GO" id="GO:0005615">
    <property type="term" value="C:extracellular space"/>
    <property type="evidence" value="ECO:0007669"/>
    <property type="project" value="TreeGrafter"/>
</dbReference>
<dbReference type="GeneID" id="103275389"/>
<evidence type="ECO:0000256" key="2">
    <source>
        <dbReference type="ARBA" id="ARBA00010701"/>
    </source>
</evidence>
<evidence type="ECO:0000256" key="3">
    <source>
        <dbReference type="ARBA" id="ARBA00022525"/>
    </source>
</evidence>
<proteinExistence type="inferred from homology"/>
<comment type="similarity">
    <text evidence="2 4">Belongs to the AB hydrolase superfamily. Lipase family.</text>
</comment>
<feature type="domain" description="Lipase" evidence="5">
    <location>
        <begin position="15"/>
        <end position="135"/>
    </location>
</feature>
<evidence type="ECO:0000313" key="7">
    <source>
        <dbReference type="RefSeq" id="XP_021561995.1"/>
    </source>
</evidence>
<gene>
    <name evidence="7" type="primary">LOC103275389</name>
</gene>
<dbReference type="GO" id="GO:0016042">
    <property type="term" value="P:lipid catabolic process"/>
    <property type="evidence" value="ECO:0007669"/>
    <property type="project" value="TreeGrafter"/>
</dbReference>
<accession>A0A3Q0DIP5</accession>
<keyword evidence="3" id="KW-0964">Secreted</keyword>
<dbReference type="RefSeq" id="XP_021561995.1">
    <property type="nucleotide sequence ID" value="XM_021706320.1"/>
</dbReference>
<evidence type="ECO:0000259" key="5">
    <source>
        <dbReference type="Pfam" id="PF00151"/>
    </source>
</evidence>
<dbReference type="PANTHER" id="PTHR11610">
    <property type="entry name" value="LIPASE"/>
    <property type="match status" value="1"/>
</dbReference>
<reference evidence="7" key="1">
    <citation type="submission" date="2025-08" db="UniProtKB">
        <authorList>
            <consortium name="RefSeq"/>
        </authorList>
    </citation>
    <scope>IDENTIFICATION</scope>
</reference>
<organism evidence="6 7">
    <name type="scientific">Carlito syrichta</name>
    <name type="common">Philippine tarsier</name>
    <name type="synonym">Tarsius syrichta</name>
    <dbReference type="NCBI Taxonomy" id="1868482"/>
    <lineage>
        <taxon>Eukaryota</taxon>
        <taxon>Metazoa</taxon>
        <taxon>Chordata</taxon>
        <taxon>Craniata</taxon>
        <taxon>Vertebrata</taxon>
        <taxon>Euteleostomi</taxon>
        <taxon>Mammalia</taxon>
        <taxon>Eutheria</taxon>
        <taxon>Euarchontoglires</taxon>
        <taxon>Primates</taxon>
        <taxon>Haplorrhini</taxon>
        <taxon>Tarsiiformes</taxon>
        <taxon>Tarsiidae</taxon>
        <taxon>Carlito</taxon>
    </lineage>
</organism>
<name>A0A3Q0DIP5_CARSF</name>
<evidence type="ECO:0000313" key="6">
    <source>
        <dbReference type="Proteomes" id="UP000189704"/>
    </source>
</evidence>
<dbReference type="AlphaFoldDB" id="A0A3Q0DIP5"/>
<dbReference type="InterPro" id="IPR000734">
    <property type="entry name" value="TAG_lipase"/>
</dbReference>
<sequence>MSFRFSELVNLAAGSRLGIKEPLGHIDFYPNGGRKQPGCPKSVFSGIEFIKCDHQRAVHLFMASMETNCNFISFPCHSYKDYKTSLCVDCDNFKNKLCPWLGYQAELLKDALKERIKGRLLRTTVFLDTGRTYPFCTYYFVLSITVLNKTMEDGYISFKLINQLGTVEEPRLYEKSKPFYELQEVKILAQFFNDVANISSIGLTYFQSSDLQCSTCQYWIQSLMLKSLTYPERPPLCRYNIVLKEREEVFLDPGTCTTKKI</sequence>
<dbReference type="STRING" id="1868482.ENSTSYP00000003522"/>
<keyword evidence="6" id="KW-1185">Reference proteome</keyword>
<dbReference type="Pfam" id="PF00151">
    <property type="entry name" value="Lipase"/>
    <property type="match status" value="1"/>
</dbReference>
<dbReference type="KEGG" id="csyr:103275389"/>
<evidence type="ECO:0000256" key="4">
    <source>
        <dbReference type="RuleBase" id="RU004262"/>
    </source>
</evidence>
<dbReference type="SUPFAM" id="SSF53474">
    <property type="entry name" value="alpha/beta-Hydrolases"/>
    <property type="match status" value="1"/>
</dbReference>
<dbReference type="Proteomes" id="UP000189704">
    <property type="component" value="Unplaced"/>
</dbReference>
<evidence type="ECO:0000256" key="1">
    <source>
        <dbReference type="ARBA" id="ARBA00004613"/>
    </source>
</evidence>